<comment type="subcellular location">
    <subcellularLocation>
        <location evidence="2">Cell membrane</location>
        <topology evidence="2">Lipid-anchor</topology>
        <topology evidence="2">GPI-anchor</topology>
    </subcellularLocation>
</comment>
<protein>
    <recommendedName>
        <fullName evidence="4">glucan endo-1,3-beta-D-glucosidase</fullName>
        <ecNumber evidence="4">3.2.1.39</ecNumber>
    </recommendedName>
</protein>
<comment type="catalytic activity">
    <reaction evidence="1">
        <text>Hydrolysis of (1-&gt;3)-beta-D-glucosidic linkages in (1-&gt;3)-beta-D-glucans.</text>
        <dbReference type="EC" id="3.2.1.39"/>
    </reaction>
</comment>
<feature type="chain" id="PRO_5024351127" description="glucan endo-1,3-beta-D-glucosidase" evidence="14">
    <location>
        <begin position="25"/>
        <end position="479"/>
    </location>
</feature>
<evidence type="ECO:0000256" key="2">
    <source>
        <dbReference type="ARBA" id="ARBA00004609"/>
    </source>
</evidence>
<dbReference type="EMBL" id="SZYD01000003">
    <property type="protein sequence ID" value="KAD6796553.1"/>
    <property type="molecule type" value="Genomic_DNA"/>
</dbReference>
<name>A0A5N6PRJ8_9ASTR</name>
<keyword evidence="5" id="KW-0472">Membrane</keyword>
<evidence type="ECO:0000256" key="4">
    <source>
        <dbReference type="ARBA" id="ARBA00012780"/>
    </source>
</evidence>
<dbReference type="PANTHER" id="PTHR32227">
    <property type="entry name" value="GLUCAN ENDO-1,3-BETA-GLUCOSIDASE BG1-RELATED-RELATED"/>
    <property type="match status" value="1"/>
</dbReference>
<keyword evidence="5" id="KW-0325">Glycoprotein</keyword>
<feature type="compositionally biased region" description="Low complexity" evidence="13">
    <location>
        <begin position="359"/>
        <end position="383"/>
    </location>
</feature>
<evidence type="ECO:0000256" key="6">
    <source>
        <dbReference type="ARBA" id="ARBA00022729"/>
    </source>
</evidence>
<keyword evidence="10 12" id="KW-0326">Glycosidase</keyword>
<dbReference type="GO" id="GO:0005886">
    <property type="term" value="C:plasma membrane"/>
    <property type="evidence" value="ECO:0007669"/>
    <property type="project" value="UniProtKB-SubCell"/>
</dbReference>
<evidence type="ECO:0000256" key="13">
    <source>
        <dbReference type="SAM" id="MobiDB-lite"/>
    </source>
</evidence>
<keyword evidence="7 12" id="KW-0378">Hydrolase</keyword>
<dbReference type="Proteomes" id="UP000326396">
    <property type="component" value="Linkage Group LG11"/>
</dbReference>
<dbReference type="GO" id="GO:0006952">
    <property type="term" value="P:defense response"/>
    <property type="evidence" value="ECO:0007669"/>
    <property type="project" value="UniProtKB-KW"/>
</dbReference>
<keyword evidence="5" id="KW-0336">GPI-anchor</keyword>
<dbReference type="FunFam" id="3.20.20.80:FF:000002">
    <property type="entry name" value="Glucan endo-1,3-beta-glucosidase 3"/>
    <property type="match status" value="1"/>
</dbReference>
<accession>A0A5N6PRJ8</accession>
<evidence type="ECO:0000256" key="10">
    <source>
        <dbReference type="ARBA" id="ARBA00023295"/>
    </source>
</evidence>
<dbReference type="Gene3D" id="3.20.20.80">
    <property type="entry name" value="Glycosidases"/>
    <property type="match status" value="1"/>
</dbReference>
<evidence type="ECO:0000256" key="8">
    <source>
        <dbReference type="ARBA" id="ARBA00022821"/>
    </source>
</evidence>
<sequence>MEFSIRLSPCHLILLSTLVHTVLPVYSIGVNYGTTADNLPSPKEVAQFLKESTIIDGIKIFDMNSDIIKAFANTGIYVTITVPNGDIPSLTDSNKSEKWVQDKIKPYYPDTKIRYIAVGNEILHWGTREQIDNLVPVMKTLHEALDKAGMGDIKVTTPHSLGILVSSDPPSSGAFRPGWDIGIIKPMLEFLKDTQSGFMVNPYPYFGYSPGNDSFALFRPNPGFIDPATGKKYDNMFDGLMDAIHSGMKKLGYADVPIIVGETGWPSLGEPWLTWVNVANAKSYNEVMIKKSTSSQGTPLMTGKNFEIYIFALFNENQKPGSVAEKNFGLFRPDFTEVYDIGVMNGTAPKRQPHGPTASPSSRPESGGSEGSSGESQSKSSESTPYGHNGSPVKVSSCTSKEMCGSDKGLKFERGLSVDELLWAEYVPSMCGRFANLWIEYVMEEQIEKLIVAIIDTEGRWVVMNQIVADLVMDDTSKA</sequence>
<organism evidence="15 16">
    <name type="scientific">Mikania micrantha</name>
    <name type="common">bitter vine</name>
    <dbReference type="NCBI Taxonomy" id="192012"/>
    <lineage>
        <taxon>Eukaryota</taxon>
        <taxon>Viridiplantae</taxon>
        <taxon>Streptophyta</taxon>
        <taxon>Embryophyta</taxon>
        <taxon>Tracheophyta</taxon>
        <taxon>Spermatophyta</taxon>
        <taxon>Magnoliopsida</taxon>
        <taxon>eudicotyledons</taxon>
        <taxon>Gunneridae</taxon>
        <taxon>Pentapetalae</taxon>
        <taxon>asterids</taxon>
        <taxon>campanulids</taxon>
        <taxon>Asterales</taxon>
        <taxon>Asteraceae</taxon>
        <taxon>Asteroideae</taxon>
        <taxon>Heliantheae alliance</taxon>
        <taxon>Eupatorieae</taxon>
        <taxon>Mikania</taxon>
    </lineage>
</organism>
<evidence type="ECO:0000313" key="15">
    <source>
        <dbReference type="EMBL" id="KAD6796553.1"/>
    </source>
</evidence>
<gene>
    <name evidence="15" type="ORF">E3N88_07449</name>
</gene>
<dbReference type="InterPro" id="IPR044965">
    <property type="entry name" value="Glyco_hydro_17_plant"/>
</dbReference>
<dbReference type="InterPro" id="IPR000490">
    <property type="entry name" value="Glyco_hydro_17"/>
</dbReference>
<keyword evidence="8" id="KW-0611">Plant defense</keyword>
<comment type="caution">
    <text evidence="15">The sequence shown here is derived from an EMBL/GenBank/DDBJ whole genome shotgun (WGS) entry which is preliminary data.</text>
</comment>
<dbReference type="AlphaFoldDB" id="A0A5N6PRJ8"/>
<feature type="signal peptide" evidence="14">
    <location>
        <begin position="1"/>
        <end position="24"/>
    </location>
</feature>
<evidence type="ECO:0000256" key="1">
    <source>
        <dbReference type="ARBA" id="ARBA00000382"/>
    </source>
</evidence>
<keyword evidence="16" id="KW-1185">Reference proteome</keyword>
<reference evidence="15 16" key="1">
    <citation type="submission" date="2019-05" db="EMBL/GenBank/DDBJ databases">
        <title>Mikania micrantha, genome provides insights into the molecular mechanism of rapid growth.</title>
        <authorList>
            <person name="Liu B."/>
        </authorList>
    </citation>
    <scope>NUCLEOTIDE SEQUENCE [LARGE SCALE GENOMIC DNA]</scope>
    <source>
        <strain evidence="15">NLD-2019</strain>
        <tissue evidence="15">Leaf</tissue>
    </source>
</reference>
<dbReference type="GO" id="GO:0005975">
    <property type="term" value="P:carbohydrate metabolic process"/>
    <property type="evidence" value="ECO:0007669"/>
    <property type="project" value="InterPro"/>
</dbReference>
<dbReference type="GO" id="GO:0042973">
    <property type="term" value="F:glucan endo-1,3-beta-D-glucosidase activity"/>
    <property type="evidence" value="ECO:0007669"/>
    <property type="project" value="UniProtKB-EC"/>
</dbReference>
<evidence type="ECO:0000256" key="3">
    <source>
        <dbReference type="ARBA" id="ARBA00008773"/>
    </source>
</evidence>
<dbReference type="Pfam" id="PF00332">
    <property type="entry name" value="Glyco_hydro_17"/>
    <property type="match status" value="1"/>
</dbReference>
<evidence type="ECO:0000256" key="12">
    <source>
        <dbReference type="RuleBase" id="RU004336"/>
    </source>
</evidence>
<evidence type="ECO:0000256" key="5">
    <source>
        <dbReference type="ARBA" id="ARBA00022622"/>
    </source>
</evidence>
<dbReference type="PROSITE" id="PS00587">
    <property type="entry name" value="GLYCOSYL_HYDROL_F17"/>
    <property type="match status" value="1"/>
</dbReference>
<evidence type="ECO:0000313" key="16">
    <source>
        <dbReference type="Proteomes" id="UP000326396"/>
    </source>
</evidence>
<dbReference type="InterPro" id="IPR017853">
    <property type="entry name" value="GH"/>
</dbReference>
<keyword evidence="6 14" id="KW-0732">Signal</keyword>
<dbReference type="SUPFAM" id="SSF51445">
    <property type="entry name" value="(Trans)glycosidases"/>
    <property type="match status" value="1"/>
</dbReference>
<feature type="region of interest" description="Disordered" evidence="13">
    <location>
        <begin position="345"/>
        <end position="399"/>
    </location>
</feature>
<keyword evidence="5" id="KW-0449">Lipoprotein</keyword>
<evidence type="ECO:0000256" key="11">
    <source>
        <dbReference type="RuleBase" id="RU004335"/>
    </source>
</evidence>
<dbReference type="GO" id="GO:0098552">
    <property type="term" value="C:side of membrane"/>
    <property type="evidence" value="ECO:0007669"/>
    <property type="project" value="UniProtKB-KW"/>
</dbReference>
<dbReference type="EC" id="3.2.1.39" evidence="4"/>
<evidence type="ECO:0000256" key="7">
    <source>
        <dbReference type="ARBA" id="ARBA00022801"/>
    </source>
</evidence>
<comment type="similarity">
    <text evidence="3 11">Belongs to the glycosyl hydrolase 17 family.</text>
</comment>
<evidence type="ECO:0000256" key="14">
    <source>
        <dbReference type="SAM" id="SignalP"/>
    </source>
</evidence>
<proteinExistence type="inferred from homology"/>
<evidence type="ECO:0000256" key="9">
    <source>
        <dbReference type="ARBA" id="ARBA00023157"/>
    </source>
</evidence>
<keyword evidence="9" id="KW-1015">Disulfide bond</keyword>
<dbReference type="OrthoDB" id="1938138at2759"/>